<comment type="caution">
    <text evidence="2">The sequence shown here is derived from an EMBL/GenBank/DDBJ whole genome shotgun (WGS) entry which is preliminary data.</text>
</comment>
<name>A0AB34K8K1_PRYPA</name>
<dbReference type="Proteomes" id="UP001515480">
    <property type="component" value="Unassembled WGS sequence"/>
</dbReference>
<reference evidence="2 3" key="1">
    <citation type="journal article" date="2024" name="Science">
        <title>Giant polyketide synthase enzymes in the biosynthesis of giant marine polyether toxins.</title>
        <authorList>
            <person name="Fallon T.R."/>
            <person name="Shende V.V."/>
            <person name="Wierzbicki I.H."/>
            <person name="Pendleton A.L."/>
            <person name="Watervoot N.F."/>
            <person name="Auber R.P."/>
            <person name="Gonzalez D.J."/>
            <person name="Wisecaver J.H."/>
            <person name="Moore B.S."/>
        </authorList>
    </citation>
    <scope>NUCLEOTIDE SEQUENCE [LARGE SCALE GENOMIC DNA]</scope>
    <source>
        <strain evidence="2 3">12B1</strain>
    </source>
</reference>
<dbReference type="EMBL" id="JBGBPQ010000001">
    <property type="protein sequence ID" value="KAL1529543.1"/>
    <property type="molecule type" value="Genomic_DNA"/>
</dbReference>
<organism evidence="2 3">
    <name type="scientific">Prymnesium parvum</name>
    <name type="common">Toxic golden alga</name>
    <dbReference type="NCBI Taxonomy" id="97485"/>
    <lineage>
        <taxon>Eukaryota</taxon>
        <taxon>Haptista</taxon>
        <taxon>Haptophyta</taxon>
        <taxon>Prymnesiophyceae</taxon>
        <taxon>Prymnesiales</taxon>
        <taxon>Prymnesiaceae</taxon>
        <taxon>Prymnesium</taxon>
    </lineage>
</organism>
<feature type="region of interest" description="Disordered" evidence="1">
    <location>
        <begin position="31"/>
        <end position="69"/>
    </location>
</feature>
<protein>
    <recommendedName>
        <fullName evidence="4">Protein-tyrosine sulfotransferase</fullName>
    </recommendedName>
</protein>
<evidence type="ECO:0008006" key="4">
    <source>
        <dbReference type="Google" id="ProtNLM"/>
    </source>
</evidence>
<evidence type="ECO:0000313" key="2">
    <source>
        <dbReference type="EMBL" id="KAL1529543.1"/>
    </source>
</evidence>
<dbReference type="AlphaFoldDB" id="A0AB34K8K1"/>
<keyword evidence="3" id="KW-1185">Reference proteome</keyword>
<accession>A0AB34K8K1</accession>
<evidence type="ECO:0000256" key="1">
    <source>
        <dbReference type="SAM" id="MobiDB-lite"/>
    </source>
</evidence>
<feature type="compositionally biased region" description="Pro residues" evidence="1">
    <location>
        <begin position="46"/>
        <end position="65"/>
    </location>
</feature>
<gene>
    <name evidence="2" type="ORF">AB1Y20_000488</name>
</gene>
<sequence>MLVAVLALSPRSASSPLHANAEFRAPQSWGALQETSSSGTLAAGSLPPPAPTLHPSSSPPHPPHPAASNVNQHWCPEACPVSPQLFVKPASDVADTIVNGVLPMSNATGISTTPPKCNLCEQPFLFIVSIGGRTGSTTILTQINAVPHIRLAGENRQMSYLTSLYEQASQHVSVQGVDTYCNSLGENASCGAWQRGPISPVDVLCDLSSYIQDIAVPELPLLPAPLINVRGFKDIIWTNRSLAMIRTMFPCSRLIYSVRTDEWTEASLHEAIHSYQKDLHLDHAQAVEYAASQKILQQHVKAQHDLDVSAGYAWKSFWQPLDTLNVTSINSMLTWLGVTGCSFDSLVHANANGYSNSGATIFDAMTHLIGNCTWPF</sequence>
<proteinExistence type="predicted"/>
<evidence type="ECO:0000313" key="3">
    <source>
        <dbReference type="Proteomes" id="UP001515480"/>
    </source>
</evidence>